<accession>A0A212TRE2</accession>
<reference evidence="3" key="1">
    <citation type="submission" date="2017-06" db="EMBL/GenBank/DDBJ databases">
        <authorList>
            <person name="Varghese N."/>
            <person name="Submissions S."/>
        </authorList>
    </citation>
    <scope>NUCLEOTIDE SEQUENCE [LARGE SCALE GENOMIC DNA]</scope>
    <source>
        <strain evidence="3">DSM 11116</strain>
    </source>
</reference>
<name>A0A212TRE2_9BACT</name>
<gene>
    <name evidence="2" type="ORF">SAMN06265337_2311</name>
</gene>
<sequence length="235" mass="26544">MKEEIEEGPEFGRIHLHKAIASLPQHVPAEQAWERIVQQLDFAAALDEVRHELPEHEPDELVWDNILAELDQEPIAEIQPVWPTPAVVRPMWPTARVLRVGAMAASWLLVLLAWHYWPSATPIPIATTERVSYSVETVSAPLNTTEEPLALPDDVAEEHEGMAFINAQCTKVPAGCQSPEFRSLKQQMAELDAEEKRLQQEVQRFGSNPELVRYQTRVTALKATVTKELIQLLIT</sequence>
<dbReference type="RefSeq" id="WP_088843523.1">
    <property type="nucleotide sequence ID" value="NZ_FYEW01000001.1"/>
</dbReference>
<evidence type="ECO:0000313" key="3">
    <source>
        <dbReference type="Proteomes" id="UP000198131"/>
    </source>
</evidence>
<protein>
    <submittedName>
        <fullName evidence="2">Uncharacterized protein</fullName>
    </submittedName>
</protein>
<organism evidence="2 3">
    <name type="scientific">Hymenobacter gelipurpurascens</name>
    <dbReference type="NCBI Taxonomy" id="89968"/>
    <lineage>
        <taxon>Bacteria</taxon>
        <taxon>Pseudomonadati</taxon>
        <taxon>Bacteroidota</taxon>
        <taxon>Cytophagia</taxon>
        <taxon>Cytophagales</taxon>
        <taxon>Hymenobacteraceae</taxon>
        <taxon>Hymenobacter</taxon>
    </lineage>
</organism>
<proteinExistence type="predicted"/>
<dbReference type="AlphaFoldDB" id="A0A212TRE2"/>
<dbReference type="Proteomes" id="UP000198131">
    <property type="component" value="Unassembled WGS sequence"/>
</dbReference>
<evidence type="ECO:0000256" key="1">
    <source>
        <dbReference type="SAM" id="Coils"/>
    </source>
</evidence>
<keyword evidence="1" id="KW-0175">Coiled coil</keyword>
<evidence type="ECO:0000313" key="2">
    <source>
        <dbReference type="EMBL" id="SNC68431.1"/>
    </source>
</evidence>
<feature type="coiled-coil region" evidence="1">
    <location>
        <begin position="181"/>
        <end position="208"/>
    </location>
</feature>
<keyword evidence="3" id="KW-1185">Reference proteome</keyword>
<dbReference type="OrthoDB" id="882004at2"/>
<dbReference type="EMBL" id="FYEW01000001">
    <property type="protein sequence ID" value="SNC68431.1"/>
    <property type="molecule type" value="Genomic_DNA"/>
</dbReference>